<feature type="region of interest" description="Disordered" evidence="1">
    <location>
        <begin position="1"/>
        <end position="36"/>
    </location>
</feature>
<dbReference type="EMBL" id="JAVRRJ010000007">
    <property type="protein sequence ID" value="KAK5082894.1"/>
    <property type="molecule type" value="Genomic_DNA"/>
</dbReference>
<feature type="compositionally biased region" description="Low complexity" evidence="1">
    <location>
        <begin position="14"/>
        <end position="24"/>
    </location>
</feature>
<gene>
    <name evidence="2" type="ORF">LTR05_006775</name>
</gene>
<feature type="region of interest" description="Disordered" evidence="1">
    <location>
        <begin position="61"/>
        <end position="90"/>
    </location>
</feature>
<proteinExistence type="predicted"/>
<keyword evidence="3" id="KW-1185">Reference proteome</keyword>
<evidence type="ECO:0000313" key="2">
    <source>
        <dbReference type="EMBL" id="KAK5082894.1"/>
    </source>
</evidence>
<name>A0AAN7Y546_9EURO</name>
<comment type="caution">
    <text evidence="2">The sequence shown here is derived from an EMBL/GenBank/DDBJ whole genome shotgun (WGS) entry which is preliminary data.</text>
</comment>
<dbReference type="Proteomes" id="UP001309876">
    <property type="component" value="Unassembled WGS sequence"/>
</dbReference>
<organism evidence="2 3">
    <name type="scientific">Lithohypha guttulata</name>
    <dbReference type="NCBI Taxonomy" id="1690604"/>
    <lineage>
        <taxon>Eukaryota</taxon>
        <taxon>Fungi</taxon>
        <taxon>Dikarya</taxon>
        <taxon>Ascomycota</taxon>
        <taxon>Pezizomycotina</taxon>
        <taxon>Eurotiomycetes</taxon>
        <taxon>Chaetothyriomycetidae</taxon>
        <taxon>Chaetothyriales</taxon>
        <taxon>Trichomeriaceae</taxon>
        <taxon>Lithohypha</taxon>
    </lineage>
</organism>
<sequence length="212" mass="22944">MPGSPARMSPLPSTFTTLTKPPDTTIEDTPAHTESHNCNGYTDLEHPLVGRPGYPCNETEPMHLPGTTAEPHVPGRFSPHPSPTDSTSINPATVQDKRQCDPNNNGCSTCSECCVFKLSIFDCDTAIFHSQLVVKADTQCRDITTIFGNDPAIMISECTGWFDTCYIYWRAGCRQEDLGTAKTIKNVAGQCISFGQFPFGSIKCFGEGSGGP</sequence>
<evidence type="ECO:0000256" key="1">
    <source>
        <dbReference type="SAM" id="MobiDB-lite"/>
    </source>
</evidence>
<protein>
    <submittedName>
        <fullName evidence="2">Uncharacterized protein</fullName>
    </submittedName>
</protein>
<dbReference type="AlphaFoldDB" id="A0AAN7Y546"/>
<reference evidence="2 3" key="1">
    <citation type="submission" date="2023-08" db="EMBL/GenBank/DDBJ databases">
        <title>Black Yeasts Isolated from many extreme environments.</title>
        <authorList>
            <person name="Coleine C."/>
            <person name="Stajich J.E."/>
            <person name="Selbmann L."/>
        </authorList>
    </citation>
    <scope>NUCLEOTIDE SEQUENCE [LARGE SCALE GENOMIC DNA]</scope>
    <source>
        <strain evidence="2 3">CCFEE 5910</strain>
    </source>
</reference>
<evidence type="ECO:0000313" key="3">
    <source>
        <dbReference type="Proteomes" id="UP001309876"/>
    </source>
</evidence>
<accession>A0AAN7Y546</accession>